<dbReference type="PROSITE" id="PS50937">
    <property type="entry name" value="HTH_MERR_2"/>
    <property type="match status" value="1"/>
</dbReference>
<dbReference type="PANTHER" id="PTHR30204:SF69">
    <property type="entry name" value="MERR-FAMILY TRANSCRIPTIONAL REGULATOR"/>
    <property type="match status" value="1"/>
</dbReference>
<name>A0ABS4FX49_9BACL</name>
<keyword evidence="8" id="KW-1185">Reference proteome</keyword>
<evidence type="ECO:0000256" key="5">
    <source>
        <dbReference type="SAM" id="Coils"/>
    </source>
</evidence>
<sequence length="282" mass="33473">MLRKYLTIGEFSKLTELPSRTLHFYDQNGVLKPEKVDPETNYRYYNVSQMLDANLIKAFKFLGVPLNQIEEVQTYSPEQLLQFLKKQEDVLEEKIRQINEVQKNLQIMKQNFTQQFVGSTNKEVYIKTFEEQHFLKIMITEPSEIEVWSQLLNNIVQTHERFNKQTIFGGIFSFSSFHSYEAIKYDSIFIPVTTEIEEKYLPSNIERITLEAGAYAVISFAIHSDNFIEMYNKLRHYVKNHHLKVTSPVYEYFYPLNFKMKNASCFDIELKIKIQNYPLTLH</sequence>
<evidence type="ECO:0000256" key="4">
    <source>
        <dbReference type="ARBA" id="ARBA00023163"/>
    </source>
</evidence>
<dbReference type="EMBL" id="JAGGKG010000019">
    <property type="protein sequence ID" value="MBP1906913.1"/>
    <property type="molecule type" value="Genomic_DNA"/>
</dbReference>
<dbReference type="Gene3D" id="1.10.1660.10">
    <property type="match status" value="1"/>
</dbReference>
<keyword evidence="2" id="KW-0805">Transcription regulation</keyword>
<reference evidence="7 8" key="1">
    <citation type="submission" date="2021-03" db="EMBL/GenBank/DDBJ databases">
        <title>Genomic Encyclopedia of Type Strains, Phase IV (KMG-IV): sequencing the most valuable type-strain genomes for metagenomic binning, comparative biology and taxonomic classification.</title>
        <authorList>
            <person name="Goeker M."/>
        </authorList>
    </citation>
    <scope>NUCLEOTIDE SEQUENCE [LARGE SCALE GENOMIC DNA]</scope>
    <source>
        <strain evidence="7 8">DSM 14349</strain>
    </source>
</reference>
<dbReference type="Gene3D" id="3.20.80.10">
    <property type="entry name" value="Regulatory factor, effector binding domain"/>
    <property type="match status" value="1"/>
</dbReference>
<dbReference type="Pfam" id="PF13411">
    <property type="entry name" value="MerR_1"/>
    <property type="match status" value="1"/>
</dbReference>
<keyword evidence="3" id="KW-0238">DNA-binding</keyword>
<evidence type="ECO:0000313" key="7">
    <source>
        <dbReference type="EMBL" id="MBP1906913.1"/>
    </source>
</evidence>
<dbReference type="PANTHER" id="PTHR30204">
    <property type="entry name" value="REDOX-CYCLING DRUG-SENSING TRANSCRIPTIONAL ACTIVATOR SOXR"/>
    <property type="match status" value="1"/>
</dbReference>
<dbReference type="RefSeq" id="WP_210090500.1">
    <property type="nucleotide sequence ID" value="NZ_JAGGKG010000019.1"/>
</dbReference>
<evidence type="ECO:0000256" key="2">
    <source>
        <dbReference type="ARBA" id="ARBA00023015"/>
    </source>
</evidence>
<keyword evidence="1" id="KW-0678">Repressor</keyword>
<dbReference type="InterPro" id="IPR011256">
    <property type="entry name" value="Reg_factor_effector_dom_sf"/>
</dbReference>
<feature type="domain" description="HTH merR-type" evidence="6">
    <location>
        <begin position="5"/>
        <end position="75"/>
    </location>
</feature>
<gene>
    <name evidence="7" type="ORF">J2Z32_003578</name>
</gene>
<dbReference type="InterPro" id="IPR047057">
    <property type="entry name" value="MerR_fam"/>
</dbReference>
<proteinExistence type="predicted"/>
<dbReference type="SMART" id="SM00422">
    <property type="entry name" value="HTH_MERR"/>
    <property type="match status" value="1"/>
</dbReference>
<keyword evidence="4" id="KW-0804">Transcription</keyword>
<dbReference type="Pfam" id="PF06445">
    <property type="entry name" value="GyrI-like"/>
    <property type="match status" value="1"/>
</dbReference>
<protein>
    <submittedName>
        <fullName evidence="7">MerR family transcriptional activator of bmr protein</fullName>
    </submittedName>
</protein>
<evidence type="ECO:0000256" key="3">
    <source>
        <dbReference type="ARBA" id="ARBA00023125"/>
    </source>
</evidence>
<dbReference type="SUPFAM" id="SSF46955">
    <property type="entry name" value="Putative DNA-binding domain"/>
    <property type="match status" value="1"/>
</dbReference>
<dbReference type="SUPFAM" id="SSF55136">
    <property type="entry name" value="Probable bacterial effector-binding domain"/>
    <property type="match status" value="1"/>
</dbReference>
<dbReference type="InterPro" id="IPR009061">
    <property type="entry name" value="DNA-bd_dom_put_sf"/>
</dbReference>
<dbReference type="InterPro" id="IPR000551">
    <property type="entry name" value="MerR-type_HTH_dom"/>
</dbReference>
<evidence type="ECO:0000313" key="8">
    <source>
        <dbReference type="Proteomes" id="UP001519272"/>
    </source>
</evidence>
<evidence type="ECO:0000256" key="1">
    <source>
        <dbReference type="ARBA" id="ARBA00022491"/>
    </source>
</evidence>
<keyword evidence="5" id="KW-0175">Coiled coil</keyword>
<dbReference type="Proteomes" id="UP001519272">
    <property type="component" value="Unassembled WGS sequence"/>
</dbReference>
<feature type="coiled-coil region" evidence="5">
    <location>
        <begin position="81"/>
        <end position="111"/>
    </location>
</feature>
<accession>A0ABS4FX49</accession>
<evidence type="ECO:0000259" key="6">
    <source>
        <dbReference type="PROSITE" id="PS50937"/>
    </source>
</evidence>
<comment type="caution">
    <text evidence="7">The sequence shown here is derived from an EMBL/GenBank/DDBJ whole genome shotgun (WGS) entry which is preliminary data.</text>
</comment>
<organism evidence="7 8">
    <name type="scientific">Paenibacillus turicensis</name>
    <dbReference type="NCBI Taxonomy" id="160487"/>
    <lineage>
        <taxon>Bacteria</taxon>
        <taxon>Bacillati</taxon>
        <taxon>Bacillota</taxon>
        <taxon>Bacilli</taxon>
        <taxon>Bacillales</taxon>
        <taxon>Paenibacillaceae</taxon>
        <taxon>Paenibacillus</taxon>
    </lineage>
</organism>
<dbReference type="InterPro" id="IPR029442">
    <property type="entry name" value="GyrI-like"/>
</dbReference>